<dbReference type="SFLD" id="SFLDS00003">
    <property type="entry name" value="Haloacid_Dehalogenase"/>
    <property type="match status" value="1"/>
</dbReference>
<dbReference type="EMBL" id="BSKO01000001">
    <property type="protein sequence ID" value="GLO66365.1"/>
    <property type="molecule type" value="Genomic_DNA"/>
</dbReference>
<dbReference type="Gene3D" id="1.10.150.240">
    <property type="entry name" value="Putative phosphatase, domain 2"/>
    <property type="match status" value="1"/>
</dbReference>
<dbReference type="NCBIfam" id="TIGR01549">
    <property type="entry name" value="HAD-SF-IA-v1"/>
    <property type="match status" value="1"/>
</dbReference>
<proteinExistence type="predicted"/>
<gene>
    <name evidence="3" type="ORF">MACH08_21490</name>
</gene>
<keyword evidence="4" id="KW-1185">Reference proteome</keyword>
<comment type="caution">
    <text evidence="3">The sequence shown here is derived from an EMBL/GenBank/DDBJ whole genome shotgun (WGS) entry which is preliminary data.</text>
</comment>
<accession>A0ABQ5TIS9</accession>
<keyword evidence="2" id="KW-0460">Magnesium</keyword>
<dbReference type="PANTHER" id="PTHR43434">
    <property type="entry name" value="PHOSPHOGLYCOLATE PHOSPHATASE"/>
    <property type="match status" value="1"/>
</dbReference>
<protein>
    <submittedName>
        <fullName evidence="3">Phosphohydrolase</fullName>
    </submittedName>
</protein>
<name>A0ABQ5TIS9_9BACI</name>
<evidence type="ECO:0000256" key="1">
    <source>
        <dbReference type="ARBA" id="ARBA00022801"/>
    </source>
</evidence>
<dbReference type="InterPro" id="IPR036412">
    <property type="entry name" value="HAD-like_sf"/>
</dbReference>
<dbReference type="NCBIfam" id="TIGR01509">
    <property type="entry name" value="HAD-SF-IA-v3"/>
    <property type="match status" value="1"/>
</dbReference>
<dbReference type="PANTHER" id="PTHR43434:SF1">
    <property type="entry name" value="PHOSPHOGLYCOLATE PHOSPHATASE"/>
    <property type="match status" value="1"/>
</dbReference>
<evidence type="ECO:0000313" key="4">
    <source>
        <dbReference type="Proteomes" id="UP001275436"/>
    </source>
</evidence>
<dbReference type="InterPro" id="IPR050155">
    <property type="entry name" value="HAD-like_hydrolase_sf"/>
</dbReference>
<reference evidence="3 4" key="1">
    <citation type="submission" date="2023-02" db="EMBL/GenBank/DDBJ databases">
        <title>Oceanobacillus kimchii IFOP_LL358 isolated form Alexandrium catenella lab strain.</title>
        <authorList>
            <person name="Gajardo G."/>
            <person name="Ueki S."/>
            <person name="Maruyama F."/>
        </authorList>
    </citation>
    <scope>NUCLEOTIDE SEQUENCE [LARGE SCALE GENOMIC DNA]</scope>
    <source>
        <strain evidence="3 4">IFOP_LL358</strain>
    </source>
</reference>
<keyword evidence="1" id="KW-0378">Hydrolase</keyword>
<dbReference type="InterPro" id="IPR041492">
    <property type="entry name" value="HAD_2"/>
</dbReference>
<dbReference type="Pfam" id="PF13419">
    <property type="entry name" value="HAD_2"/>
    <property type="match status" value="1"/>
</dbReference>
<sequence length="212" mass="24051">MVKTILFDFDGTIANTLPLCFEVFRTVFKEFDHISLTNDEIKEMFGPSETEIIQLNVKHPDKLQAIERFYEVYEVLHQSYVNPMEDLHNLLDELDTNGMNLGIVTGKAKRSLDVSLKQLKIQSNFDVVITGDDVINPKPNGEGVIRAMEELNVTPEEVVFVGDSEADILAGKEANVTTVGVHWSAEVQSANFTTKPDYYFTRIDQFKVELFK</sequence>
<dbReference type="RefSeq" id="WP_069685329.1">
    <property type="nucleotide sequence ID" value="NZ_BSKO01000001.1"/>
</dbReference>
<dbReference type="InterPro" id="IPR006439">
    <property type="entry name" value="HAD-SF_hydro_IA"/>
</dbReference>
<dbReference type="Proteomes" id="UP001275436">
    <property type="component" value="Unassembled WGS sequence"/>
</dbReference>
<evidence type="ECO:0000256" key="2">
    <source>
        <dbReference type="ARBA" id="ARBA00022842"/>
    </source>
</evidence>
<dbReference type="InterPro" id="IPR023198">
    <property type="entry name" value="PGP-like_dom2"/>
</dbReference>
<evidence type="ECO:0000313" key="3">
    <source>
        <dbReference type="EMBL" id="GLO66365.1"/>
    </source>
</evidence>
<organism evidence="3 4">
    <name type="scientific">Oceanobacillus kimchii</name>
    <dbReference type="NCBI Taxonomy" id="746691"/>
    <lineage>
        <taxon>Bacteria</taxon>
        <taxon>Bacillati</taxon>
        <taxon>Bacillota</taxon>
        <taxon>Bacilli</taxon>
        <taxon>Bacillales</taxon>
        <taxon>Bacillaceae</taxon>
        <taxon>Oceanobacillus</taxon>
    </lineage>
</organism>
<dbReference type="SFLD" id="SFLDG01135">
    <property type="entry name" value="C1.5.6:_HAD__Beta-PGM__Phospha"/>
    <property type="match status" value="1"/>
</dbReference>
<dbReference type="InterPro" id="IPR023214">
    <property type="entry name" value="HAD_sf"/>
</dbReference>
<dbReference type="Gene3D" id="3.40.50.1000">
    <property type="entry name" value="HAD superfamily/HAD-like"/>
    <property type="match status" value="1"/>
</dbReference>
<dbReference type="SFLD" id="SFLDG01129">
    <property type="entry name" value="C1.5:_HAD__Beta-PGM__Phosphata"/>
    <property type="match status" value="1"/>
</dbReference>
<dbReference type="SUPFAM" id="SSF56784">
    <property type="entry name" value="HAD-like"/>
    <property type="match status" value="1"/>
</dbReference>